<dbReference type="RefSeq" id="WP_073850499.1">
    <property type="nucleotide sequence ID" value="NZ_LVWA01000002.1"/>
</dbReference>
<dbReference type="AlphaFoldDB" id="A0A1Q5PIK8"/>
<dbReference type="InterPro" id="IPR000600">
    <property type="entry name" value="ROK"/>
</dbReference>
<dbReference type="PANTHER" id="PTHR18964:SF149">
    <property type="entry name" value="BIFUNCTIONAL UDP-N-ACETYLGLUCOSAMINE 2-EPIMERASE_N-ACETYLMANNOSAMINE KINASE"/>
    <property type="match status" value="1"/>
</dbReference>
<accession>A0A1Q5PIK8</accession>
<evidence type="ECO:0000313" key="3">
    <source>
        <dbReference type="Proteomes" id="UP000186551"/>
    </source>
</evidence>
<sequence>MTKDRKIALGVDIGGSHITAAAVCLDQFEVIPGTSINQKLDSKASKEAILEAWAGTIREALSHRACNESMELAGIGIAMPGPFDYPNGVAMFAGNDKYECLYRVDVRKPLSALINIPEEKIHFFNDASSFAVGAALQQQVLHKRTVALTLGTGFGAAFLLNALPTIEDALIPENGCLWDKEFKDGIADDYFSTRWFVRKYRAMTGETHTGVREIVASHSEAKHEVFQEFVENLTVFLSPHLEKFNAEALLIGGNIARSHHLFVEALRDTLGVPLGLQIEIVEDTENCNMLGASHLMKLDYWKQQAALKAFF</sequence>
<dbReference type="Gene3D" id="3.30.420.40">
    <property type="match status" value="2"/>
</dbReference>
<dbReference type="Proteomes" id="UP000186551">
    <property type="component" value="Unassembled WGS sequence"/>
</dbReference>
<reference evidence="2 3" key="1">
    <citation type="submission" date="2016-03" db="EMBL/GenBank/DDBJ databases">
        <title>Genome sequence of Pontibacter sp. nov., of the family cytophagaceae, isolated from marine sediment of the Yellow Sea, China.</title>
        <authorList>
            <person name="Zhang G."/>
            <person name="Zhang R."/>
        </authorList>
    </citation>
    <scope>NUCLEOTIDE SEQUENCE [LARGE SCALE GENOMIC DNA]</scope>
    <source>
        <strain evidence="2 3">S10-8</strain>
    </source>
</reference>
<evidence type="ECO:0000313" key="2">
    <source>
        <dbReference type="EMBL" id="OKL42058.1"/>
    </source>
</evidence>
<keyword evidence="3" id="KW-1185">Reference proteome</keyword>
<organism evidence="2 3">
    <name type="scientific">Pontibacter flavimaris</name>
    <dbReference type="NCBI Taxonomy" id="1797110"/>
    <lineage>
        <taxon>Bacteria</taxon>
        <taxon>Pseudomonadati</taxon>
        <taxon>Bacteroidota</taxon>
        <taxon>Cytophagia</taxon>
        <taxon>Cytophagales</taxon>
        <taxon>Hymenobacteraceae</taxon>
        <taxon>Pontibacter</taxon>
    </lineage>
</organism>
<dbReference type="PANTHER" id="PTHR18964">
    <property type="entry name" value="ROK (REPRESSOR, ORF, KINASE) FAMILY"/>
    <property type="match status" value="1"/>
</dbReference>
<dbReference type="CDD" id="cd23763">
    <property type="entry name" value="ASKHA_ATPase_ROK"/>
    <property type="match status" value="1"/>
</dbReference>
<gene>
    <name evidence="2" type="ORF">A3841_08645</name>
</gene>
<evidence type="ECO:0000256" key="1">
    <source>
        <dbReference type="ARBA" id="ARBA00006479"/>
    </source>
</evidence>
<evidence type="ECO:0008006" key="4">
    <source>
        <dbReference type="Google" id="ProtNLM"/>
    </source>
</evidence>
<comment type="similarity">
    <text evidence="1">Belongs to the ROK (NagC/XylR) family.</text>
</comment>
<dbReference type="SUPFAM" id="SSF53067">
    <property type="entry name" value="Actin-like ATPase domain"/>
    <property type="match status" value="1"/>
</dbReference>
<proteinExistence type="inferred from homology"/>
<dbReference type="Pfam" id="PF00480">
    <property type="entry name" value="ROK"/>
    <property type="match status" value="1"/>
</dbReference>
<dbReference type="STRING" id="1797110.A3841_08645"/>
<protein>
    <recommendedName>
        <fullName evidence="4">ROK family protein</fullName>
    </recommendedName>
</protein>
<comment type="caution">
    <text evidence="2">The sequence shown here is derived from an EMBL/GenBank/DDBJ whole genome shotgun (WGS) entry which is preliminary data.</text>
</comment>
<dbReference type="InterPro" id="IPR043129">
    <property type="entry name" value="ATPase_NBD"/>
</dbReference>
<name>A0A1Q5PIK8_9BACT</name>
<dbReference type="OrthoDB" id="49666at2"/>
<dbReference type="EMBL" id="LVWA01000002">
    <property type="protein sequence ID" value="OKL42058.1"/>
    <property type="molecule type" value="Genomic_DNA"/>
</dbReference>